<protein>
    <submittedName>
        <fullName evidence="1">Uncharacterized protein</fullName>
    </submittedName>
</protein>
<organism evidence="1 2">
    <name type="scientific">Hypoxylon rubiginosum</name>
    <dbReference type="NCBI Taxonomy" id="110542"/>
    <lineage>
        <taxon>Eukaryota</taxon>
        <taxon>Fungi</taxon>
        <taxon>Dikarya</taxon>
        <taxon>Ascomycota</taxon>
        <taxon>Pezizomycotina</taxon>
        <taxon>Sordariomycetes</taxon>
        <taxon>Xylariomycetidae</taxon>
        <taxon>Xylariales</taxon>
        <taxon>Hypoxylaceae</taxon>
        <taxon>Hypoxylon</taxon>
    </lineage>
</organism>
<evidence type="ECO:0000313" key="1">
    <source>
        <dbReference type="EMBL" id="KAI4862492.1"/>
    </source>
</evidence>
<accession>A0ACB9YSX1</accession>
<sequence>MVTLIPKIPYLRTVPRCCLLLLLSWFTPPAVLVQVANPWPTGSCHAAKLFGEIVKIIKNRAWDLIAAWPCTLRPVPFTSTWIQWSTYLSDNSRSLPDMCSVDVNHCA</sequence>
<comment type="caution">
    <text evidence="1">The sequence shown here is derived from an EMBL/GenBank/DDBJ whole genome shotgun (WGS) entry which is preliminary data.</text>
</comment>
<keyword evidence="2" id="KW-1185">Reference proteome</keyword>
<evidence type="ECO:0000313" key="2">
    <source>
        <dbReference type="Proteomes" id="UP001497700"/>
    </source>
</evidence>
<name>A0ACB9YSX1_9PEZI</name>
<dbReference type="EMBL" id="MU393524">
    <property type="protein sequence ID" value="KAI4862492.1"/>
    <property type="molecule type" value="Genomic_DNA"/>
</dbReference>
<dbReference type="Proteomes" id="UP001497700">
    <property type="component" value="Unassembled WGS sequence"/>
</dbReference>
<gene>
    <name evidence="1" type="ORF">F4820DRAFT_430257</name>
</gene>
<reference evidence="1 2" key="1">
    <citation type="journal article" date="2022" name="New Phytol.">
        <title>Ecological generalism drives hyperdiversity of secondary metabolite gene clusters in xylarialean endophytes.</title>
        <authorList>
            <person name="Franco M.E.E."/>
            <person name="Wisecaver J.H."/>
            <person name="Arnold A.E."/>
            <person name="Ju Y.M."/>
            <person name="Slot J.C."/>
            <person name="Ahrendt S."/>
            <person name="Moore L.P."/>
            <person name="Eastman K.E."/>
            <person name="Scott K."/>
            <person name="Konkel Z."/>
            <person name="Mondo S.J."/>
            <person name="Kuo A."/>
            <person name="Hayes R.D."/>
            <person name="Haridas S."/>
            <person name="Andreopoulos B."/>
            <person name="Riley R."/>
            <person name="LaButti K."/>
            <person name="Pangilinan J."/>
            <person name="Lipzen A."/>
            <person name="Amirebrahimi M."/>
            <person name="Yan J."/>
            <person name="Adam C."/>
            <person name="Keymanesh K."/>
            <person name="Ng V."/>
            <person name="Louie K."/>
            <person name="Northen T."/>
            <person name="Drula E."/>
            <person name="Henrissat B."/>
            <person name="Hsieh H.M."/>
            <person name="Youens-Clark K."/>
            <person name="Lutzoni F."/>
            <person name="Miadlikowska J."/>
            <person name="Eastwood D.C."/>
            <person name="Hamelin R.C."/>
            <person name="Grigoriev I.V."/>
            <person name="U'Ren J.M."/>
        </authorList>
    </citation>
    <scope>NUCLEOTIDE SEQUENCE [LARGE SCALE GENOMIC DNA]</scope>
    <source>
        <strain evidence="1 2">CBS 119005</strain>
    </source>
</reference>
<proteinExistence type="predicted"/>